<gene>
    <name evidence="8" type="ORF">MNBD_GAMMA02-1532</name>
</gene>
<evidence type="ECO:0000259" key="7">
    <source>
        <dbReference type="Pfam" id="PF09349"/>
    </source>
</evidence>
<dbReference type="GO" id="GO:0005777">
    <property type="term" value="C:peroxisome"/>
    <property type="evidence" value="ECO:0007669"/>
    <property type="project" value="TreeGrafter"/>
</dbReference>
<evidence type="ECO:0000256" key="5">
    <source>
        <dbReference type="ARBA" id="ARBA00022793"/>
    </source>
</evidence>
<comment type="pathway">
    <text evidence="2">Purine metabolism; urate degradation; (S)-allantoin from urate: step 3/3.</text>
</comment>
<dbReference type="InterPro" id="IPR036778">
    <property type="entry name" value="OHCU_decarboxylase_sf"/>
</dbReference>
<keyword evidence="4" id="KW-0659">Purine metabolism</keyword>
<evidence type="ECO:0000256" key="3">
    <source>
        <dbReference type="ARBA" id="ARBA00012257"/>
    </source>
</evidence>
<dbReference type="Gene3D" id="1.10.3330.10">
    <property type="entry name" value="Oxo-4-hydroxy-4-carboxy-5-ureidoimidazoline decarboxylase"/>
    <property type="match status" value="1"/>
</dbReference>
<organism evidence="8">
    <name type="scientific">hydrothermal vent metagenome</name>
    <dbReference type="NCBI Taxonomy" id="652676"/>
    <lineage>
        <taxon>unclassified sequences</taxon>
        <taxon>metagenomes</taxon>
        <taxon>ecological metagenomes</taxon>
    </lineage>
</organism>
<name>A0A3B0W5W3_9ZZZZ</name>
<protein>
    <recommendedName>
        <fullName evidence="3">2-oxo-4-hydroxy-4-carboxy-5-ureidoimidazoline decarboxylase</fullName>
        <ecNumber evidence="3">4.1.1.97</ecNumber>
    </recommendedName>
</protein>
<evidence type="ECO:0000313" key="8">
    <source>
        <dbReference type="EMBL" id="VAW44689.1"/>
    </source>
</evidence>
<evidence type="ECO:0000256" key="1">
    <source>
        <dbReference type="ARBA" id="ARBA00001163"/>
    </source>
</evidence>
<dbReference type="PANTHER" id="PTHR43466:SF1">
    <property type="entry name" value="2-OXO-4-HYDROXY-4-CARBOXY-5-UREIDOIMIDAZOLINE DECARBOXYLASE-RELATED"/>
    <property type="match status" value="1"/>
</dbReference>
<dbReference type="GO" id="GO:0006144">
    <property type="term" value="P:purine nucleobase metabolic process"/>
    <property type="evidence" value="ECO:0007669"/>
    <property type="project" value="UniProtKB-KW"/>
</dbReference>
<dbReference type="GO" id="GO:0051997">
    <property type="term" value="F:2-oxo-4-hydroxy-4-carboxy-5-ureidoimidazoline decarboxylase activity"/>
    <property type="evidence" value="ECO:0007669"/>
    <property type="project" value="UniProtKB-EC"/>
</dbReference>
<dbReference type="GO" id="GO:0019628">
    <property type="term" value="P:urate catabolic process"/>
    <property type="evidence" value="ECO:0007669"/>
    <property type="project" value="TreeGrafter"/>
</dbReference>
<dbReference type="NCBIfam" id="NF010372">
    <property type="entry name" value="PRK13798.1"/>
    <property type="match status" value="1"/>
</dbReference>
<comment type="catalytic activity">
    <reaction evidence="1">
        <text>5-hydroxy-2-oxo-4-ureido-2,5-dihydro-1H-imidazole-5-carboxylate + H(+) = (S)-allantoin + CO2</text>
        <dbReference type="Rhea" id="RHEA:26301"/>
        <dbReference type="ChEBI" id="CHEBI:15378"/>
        <dbReference type="ChEBI" id="CHEBI:15678"/>
        <dbReference type="ChEBI" id="CHEBI:16526"/>
        <dbReference type="ChEBI" id="CHEBI:58639"/>
        <dbReference type="EC" id="4.1.1.97"/>
    </reaction>
</comment>
<evidence type="ECO:0000256" key="4">
    <source>
        <dbReference type="ARBA" id="ARBA00022631"/>
    </source>
</evidence>
<dbReference type="SUPFAM" id="SSF158694">
    <property type="entry name" value="UraD-Like"/>
    <property type="match status" value="1"/>
</dbReference>
<dbReference type="EC" id="4.1.1.97" evidence="3"/>
<evidence type="ECO:0000256" key="6">
    <source>
        <dbReference type="ARBA" id="ARBA00023239"/>
    </source>
</evidence>
<keyword evidence="5" id="KW-0210">Decarboxylase</keyword>
<dbReference type="PANTHER" id="PTHR43466">
    <property type="entry name" value="2-OXO-4-HYDROXY-4-CARBOXY-5-UREIDOIMIDAZOLINE DECARBOXYLASE-RELATED"/>
    <property type="match status" value="1"/>
</dbReference>
<dbReference type="InterPro" id="IPR018020">
    <property type="entry name" value="OHCU_decarboxylase"/>
</dbReference>
<dbReference type="EMBL" id="UOFA01000126">
    <property type="protein sequence ID" value="VAW44689.1"/>
    <property type="molecule type" value="Genomic_DNA"/>
</dbReference>
<sequence length="177" mass="20000">MSMNLEQLNQLATDDLMKLLETCCGASVWCTAMAHFQPYASIEMLHIISDAIWRELDEDDYLEAFTHHPMIGDLDALKDKFQDKFQETAAWASDEQQGSNCASEQTLLELQTANQDYLAEFGFIFIVCATGKSASQMLQLLQARINNGYAEEIQLAADEQNKITHLRLNKLLNDSTD</sequence>
<dbReference type="AlphaFoldDB" id="A0A3B0W5W3"/>
<proteinExistence type="predicted"/>
<keyword evidence="6 8" id="KW-0456">Lyase</keyword>
<evidence type="ECO:0000256" key="2">
    <source>
        <dbReference type="ARBA" id="ARBA00004754"/>
    </source>
</evidence>
<dbReference type="NCBIfam" id="TIGR03180">
    <property type="entry name" value="UraD_2"/>
    <property type="match status" value="1"/>
</dbReference>
<dbReference type="InterPro" id="IPR017595">
    <property type="entry name" value="OHCU_decarboxylase-2"/>
</dbReference>
<reference evidence="8" key="1">
    <citation type="submission" date="2018-06" db="EMBL/GenBank/DDBJ databases">
        <authorList>
            <person name="Zhirakovskaya E."/>
        </authorList>
    </citation>
    <scope>NUCLEOTIDE SEQUENCE</scope>
</reference>
<accession>A0A3B0W5W3</accession>
<dbReference type="Pfam" id="PF09349">
    <property type="entry name" value="OHCU_decarbox"/>
    <property type="match status" value="1"/>
</dbReference>
<feature type="domain" description="Oxo-4-hydroxy-4-carboxy-5-ureidoimidazoline decarboxylase" evidence="7">
    <location>
        <begin position="9"/>
        <end position="169"/>
    </location>
</feature>